<proteinExistence type="predicted"/>
<accession>A0AAV7UT33</accession>
<name>A0AAV7UT33_PLEWA</name>
<evidence type="ECO:0000313" key="3">
    <source>
        <dbReference type="Proteomes" id="UP001066276"/>
    </source>
</evidence>
<gene>
    <name evidence="2" type="ORF">NDU88_001562</name>
</gene>
<comment type="caution">
    <text evidence="2">The sequence shown here is derived from an EMBL/GenBank/DDBJ whole genome shotgun (WGS) entry which is preliminary data.</text>
</comment>
<organism evidence="2 3">
    <name type="scientific">Pleurodeles waltl</name>
    <name type="common">Iberian ribbed newt</name>
    <dbReference type="NCBI Taxonomy" id="8319"/>
    <lineage>
        <taxon>Eukaryota</taxon>
        <taxon>Metazoa</taxon>
        <taxon>Chordata</taxon>
        <taxon>Craniata</taxon>
        <taxon>Vertebrata</taxon>
        <taxon>Euteleostomi</taxon>
        <taxon>Amphibia</taxon>
        <taxon>Batrachia</taxon>
        <taxon>Caudata</taxon>
        <taxon>Salamandroidea</taxon>
        <taxon>Salamandridae</taxon>
        <taxon>Pleurodelinae</taxon>
        <taxon>Pleurodeles</taxon>
    </lineage>
</organism>
<dbReference type="EMBL" id="JANPWB010000004">
    <property type="protein sequence ID" value="KAJ1192250.1"/>
    <property type="molecule type" value="Genomic_DNA"/>
</dbReference>
<evidence type="ECO:0000313" key="2">
    <source>
        <dbReference type="EMBL" id="KAJ1192250.1"/>
    </source>
</evidence>
<dbReference type="AlphaFoldDB" id="A0AAV7UT33"/>
<evidence type="ECO:0000256" key="1">
    <source>
        <dbReference type="SAM" id="MobiDB-lite"/>
    </source>
</evidence>
<dbReference type="Proteomes" id="UP001066276">
    <property type="component" value="Chromosome 2_2"/>
</dbReference>
<keyword evidence="3" id="KW-1185">Reference proteome</keyword>
<feature type="compositionally biased region" description="Basic residues" evidence="1">
    <location>
        <begin position="162"/>
        <end position="172"/>
    </location>
</feature>
<reference evidence="2" key="1">
    <citation type="journal article" date="2022" name="bioRxiv">
        <title>Sequencing and chromosome-scale assembly of the giantPleurodeles waltlgenome.</title>
        <authorList>
            <person name="Brown T."/>
            <person name="Elewa A."/>
            <person name="Iarovenko S."/>
            <person name="Subramanian E."/>
            <person name="Araus A.J."/>
            <person name="Petzold A."/>
            <person name="Susuki M."/>
            <person name="Suzuki K.-i.T."/>
            <person name="Hayashi T."/>
            <person name="Toyoda A."/>
            <person name="Oliveira C."/>
            <person name="Osipova E."/>
            <person name="Leigh N.D."/>
            <person name="Simon A."/>
            <person name="Yun M.H."/>
        </authorList>
    </citation>
    <scope>NUCLEOTIDE SEQUENCE</scope>
    <source>
        <strain evidence="2">20211129_DDA</strain>
        <tissue evidence="2">Liver</tissue>
    </source>
</reference>
<sequence length="172" mass="18458">MNTSECKGGPLCVSGLDIIAVIAGAPAEPGRRHECGRMQGWNPSRKIPARAPQAEASRSRWPLGNVVPSGPGHGTAGNYVSQRPPGTRGFRLWRSGRNLPARIPPLHSPAFMPAPRLSWGARDYGNYIEARNAKRPALALALIHAGAPALPGRPPLRQSFRGQKRKEARGGE</sequence>
<feature type="region of interest" description="Disordered" evidence="1">
    <location>
        <begin position="147"/>
        <end position="172"/>
    </location>
</feature>
<protein>
    <submittedName>
        <fullName evidence="2">Uncharacterized protein</fullName>
    </submittedName>
</protein>